<evidence type="ECO:0000313" key="2">
    <source>
        <dbReference type="EMBL" id="TID20855.1"/>
    </source>
</evidence>
<protein>
    <submittedName>
        <fullName evidence="2">Uncharacterized protein</fullName>
    </submittedName>
</protein>
<dbReference type="EMBL" id="SNSC02000010">
    <property type="protein sequence ID" value="TID20855.1"/>
    <property type="molecule type" value="Genomic_DNA"/>
</dbReference>
<feature type="compositionally biased region" description="Low complexity" evidence="1">
    <location>
        <begin position="631"/>
        <end position="643"/>
    </location>
</feature>
<feature type="compositionally biased region" description="Basic and acidic residues" evidence="1">
    <location>
        <begin position="757"/>
        <end position="789"/>
    </location>
</feature>
<accession>A0A4Z1NZZ4</accession>
<evidence type="ECO:0000313" key="3">
    <source>
        <dbReference type="Proteomes" id="UP000298493"/>
    </source>
</evidence>
<gene>
    <name evidence="2" type="ORF">E6O75_ATG05620</name>
</gene>
<sequence>MRVPLEKWGGIVDVIILPEVLTPSNATIVLMRPDYKDSANLLWIFPKTMTEVDFMGIRPNMMVNVTAEYIAKCLEYYKVPTEGGEDSSVFRHRWDFRAGTSIHSSIHTSILKLHLNGNMYTKNTEWKGAIPPPLPVPKAKKLVPQPPLKTGVFSFPGRLLEPRGWKHECKSFNLKVDTPDDGDSDTTNSYADPGSDPGSDANSKAADRESKAPTKTMPKKVNEPNNNHKQQKDNGEAEEAFETEVHVQSDLWKRVKLHKQKQERAGVNESELTVEAVLSEQEAWEQICKHANVHDLSESMVGSTGGTIPDDHGSAAANSEREPLEVDVEAEVHNIVETQKQQQTCGQEGDQSCEQIQKQTNSCDPFESTKEVNAHIASDHQEVPWNRWQVKADRRTNAQIRRDNRHFQNQYVLMELCKAAHDQTDEVKMAKMQRLRYAKMARKNGMDVPQLPYCPIRQDPEYKLAVETAENQQLLPTRIVEAATWATRQANWATRARQGDACEDLLYQERMDARDEARARWKMRKGSRTSFMDKFKAYEGSEVEGEPMEKESITQEQLEKITRRRKAARKLWTSALRSKRPNAEQQIKVDEALRQVEEQQSTSEDQWSSTEESSSMWSSFHQEVEQATRRQSVSSAQSSPQSSVFEEKHADPVGGTCILSSVAETQLSVPEEQSSIQEQKNECMIARASETQATQMKAFLENSPMFGKSLIPNGPTIADETVHQTEEKTAGPKQRPSMPEPRRLSKRAYVDDEEVKDESPKQESPTKRGRVDSVAFENKEDGDQVRGQD</sequence>
<organism evidence="2 3">
    <name type="scientific">Venturia nashicola</name>
    <dbReference type="NCBI Taxonomy" id="86259"/>
    <lineage>
        <taxon>Eukaryota</taxon>
        <taxon>Fungi</taxon>
        <taxon>Dikarya</taxon>
        <taxon>Ascomycota</taxon>
        <taxon>Pezizomycotina</taxon>
        <taxon>Dothideomycetes</taxon>
        <taxon>Pleosporomycetidae</taxon>
        <taxon>Venturiales</taxon>
        <taxon>Venturiaceae</taxon>
        <taxon>Venturia</taxon>
    </lineage>
</organism>
<name>A0A4Z1NZZ4_9PEZI</name>
<feature type="region of interest" description="Disordered" evidence="1">
    <location>
        <begin position="595"/>
        <end position="651"/>
    </location>
</feature>
<keyword evidence="3" id="KW-1185">Reference proteome</keyword>
<evidence type="ECO:0000256" key="1">
    <source>
        <dbReference type="SAM" id="MobiDB-lite"/>
    </source>
</evidence>
<feature type="region of interest" description="Disordered" evidence="1">
    <location>
        <begin position="705"/>
        <end position="789"/>
    </location>
</feature>
<dbReference type="Proteomes" id="UP000298493">
    <property type="component" value="Unassembled WGS sequence"/>
</dbReference>
<dbReference type="AlphaFoldDB" id="A0A4Z1NZZ4"/>
<feature type="compositionally biased region" description="Basic and acidic residues" evidence="1">
    <location>
        <begin position="720"/>
        <end position="730"/>
    </location>
</feature>
<feature type="region of interest" description="Disordered" evidence="1">
    <location>
        <begin position="175"/>
        <end position="242"/>
    </location>
</feature>
<feature type="compositionally biased region" description="Low complexity" evidence="1">
    <location>
        <begin position="598"/>
        <end position="619"/>
    </location>
</feature>
<proteinExistence type="predicted"/>
<comment type="caution">
    <text evidence="2">The sequence shown here is derived from an EMBL/GenBank/DDBJ whole genome shotgun (WGS) entry which is preliminary data.</text>
</comment>
<reference evidence="2 3" key="1">
    <citation type="submission" date="2019-04" db="EMBL/GenBank/DDBJ databases">
        <title>High contiguity whole genome sequence and gene annotation resource for two Venturia nashicola isolates.</title>
        <authorList>
            <person name="Prokchorchik M."/>
            <person name="Won K."/>
            <person name="Lee Y."/>
            <person name="Choi E.D."/>
            <person name="Segonzac C."/>
            <person name="Sohn K.H."/>
        </authorList>
    </citation>
    <scope>NUCLEOTIDE SEQUENCE [LARGE SCALE GENOMIC DNA]</scope>
    <source>
        <strain evidence="2 3">PRI2</strain>
    </source>
</reference>